<dbReference type="Pfam" id="PF13240">
    <property type="entry name" value="Zn_Ribbon_1"/>
    <property type="match status" value="1"/>
</dbReference>
<dbReference type="KEGG" id="ebm:SG0102_24770"/>
<dbReference type="InterPro" id="IPR026870">
    <property type="entry name" value="Zinc_ribbon_dom"/>
</dbReference>
<evidence type="ECO:0000259" key="2">
    <source>
        <dbReference type="Pfam" id="PF13240"/>
    </source>
</evidence>
<keyword evidence="1" id="KW-1133">Transmembrane helix</keyword>
<evidence type="ECO:0000256" key="1">
    <source>
        <dbReference type="SAM" id="Phobius"/>
    </source>
</evidence>
<keyword evidence="1" id="KW-0472">Membrane</keyword>
<dbReference type="InParanoid" id="A0A3G9JRC8"/>
<keyword evidence="1" id="KW-0812">Transmembrane</keyword>
<gene>
    <name evidence="3" type="ORF">SG0102_24770</name>
</gene>
<keyword evidence="4" id="KW-1185">Reference proteome</keyword>
<evidence type="ECO:0000313" key="4">
    <source>
        <dbReference type="Proteomes" id="UP000268059"/>
    </source>
</evidence>
<dbReference type="RefSeq" id="WP_157983051.1">
    <property type="nucleotide sequence ID" value="NZ_AP019309.1"/>
</dbReference>
<organism evidence="3 4">
    <name type="scientific">Intestinibaculum porci</name>
    <dbReference type="NCBI Taxonomy" id="2487118"/>
    <lineage>
        <taxon>Bacteria</taxon>
        <taxon>Bacillati</taxon>
        <taxon>Bacillota</taxon>
        <taxon>Erysipelotrichia</taxon>
        <taxon>Erysipelotrichales</taxon>
        <taxon>Erysipelotrichaceae</taxon>
        <taxon>Intestinibaculum</taxon>
    </lineage>
</organism>
<proteinExistence type="predicted"/>
<dbReference type="OrthoDB" id="1651409at2"/>
<feature type="transmembrane region" description="Helical" evidence="1">
    <location>
        <begin position="42"/>
        <end position="60"/>
    </location>
</feature>
<feature type="domain" description="Zinc-ribbon" evidence="2">
    <location>
        <begin position="4"/>
        <end position="25"/>
    </location>
</feature>
<dbReference type="Proteomes" id="UP000268059">
    <property type="component" value="Chromosome"/>
</dbReference>
<dbReference type="EMBL" id="AP019309">
    <property type="protein sequence ID" value="BBH27543.1"/>
    <property type="molecule type" value="Genomic_DNA"/>
</dbReference>
<sequence length="64" mass="7385">MKTCPKCGCEVDDEDQFCKFCGAPLTDLQSKQEIRQMEHVKIILMLILFLCIVLGCYYLWQGGH</sequence>
<protein>
    <recommendedName>
        <fullName evidence="2">Zinc-ribbon domain-containing protein</fullName>
    </recommendedName>
</protein>
<evidence type="ECO:0000313" key="3">
    <source>
        <dbReference type="EMBL" id="BBH27543.1"/>
    </source>
</evidence>
<name>A0A3G9JRC8_9FIRM</name>
<accession>A0A3G9JRC8</accession>
<reference evidence="3 4" key="1">
    <citation type="submission" date="2018-11" db="EMBL/GenBank/DDBJ databases">
        <title>Novel Erysipelotrichaceae bacterium isolated from small intestine of a swine.</title>
        <authorList>
            <person name="Kim J.S."/>
            <person name="Choe H."/>
            <person name="Lee Y.R."/>
            <person name="Kim K.M."/>
            <person name="Park D.S."/>
        </authorList>
    </citation>
    <scope>NUCLEOTIDE SEQUENCE [LARGE SCALE GENOMIC DNA]</scope>
    <source>
        <strain evidence="3 4">SG0102</strain>
    </source>
</reference>
<dbReference type="AlphaFoldDB" id="A0A3G9JRC8"/>